<dbReference type="Gene3D" id="2.40.40.20">
    <property type="match status" value="1"/>
</dbReference>
<dbReference type="PANTHER" id="PTHR23077">
    <property type="entry name" value="AAA-FAMILY ATPASE"/>
    <property type="match status" value="1"/>
</dbReference>
<comment type="similarity">
    <text evidence="1">Belongs to the AAA ATPase family. CDC48 subfamily.</text>
</comment>
<protein>
    <submittedName>
        <fullName evidence="8">AAA family ATPase</fullName>
    </submittedName>
</protein>
<name>A0A128A5M5_9ARCH</name>
<dbReference type="InterPro" id="IPR003338">
    <property type="entry name" value="CDC4_N-term_subdom"/>
</dbReference>
<dbReference type="FunFam" id="2.40.40.20:FF:000007">
    <property type="entry name" value="AAA family ATPase"/>
    <property type="match status" value="1"/>
</dbReference>
<dbReference type="SMART" id="SM00382">
    <property type="entry name" value="AAA"/>
    <property type="match status" value="2"/>
</dbReference>
<dbReference type="Gene3D" id="3.40.50.300">
    <property type="entry name" value="P-loop containing nucleotide triphosphate hydrolases"/>
    <property type="match status" value="2"/>
</dbReference>
<dbReference type="Pfam" id="PF17862">
    <property type="entry name" value="AAA_lid_3"/>
    <property type="match status" value="2"/>
</dbReference>
<keyword evidence="4" id="KW-0067">ATP-binding</keyword>
<keyword evidence="3" id="KW-0547">Nucleotide-binding</keyword>
<accession>A0A128A5M5</accession>
<dbReference type="InterPro" id="IPR027417">
    <property type="entry name" value="P-loop_NTPase"/>
</dbReference>
<dbReference type="InterPro" id="IPR005938">
    <property type="entry name" value="AAA_ATPase_CDC48"/>
</dbReference>
<dbReference type="Pfam" id="PF00004">
    <property type="entry name" value="AAA"/>
    <property type="match status" value="2"/>
</dbReference>
<dbReference type="SMART" id="SM01072">
    <property type="entry name" value="CDC48_2"/>
    <property type="match status" value="1"/>
</dbReference>
<dbReference type="NCBIfam" id="TIGR01243">
    <property type="entry name" value="CDC48"/>
    <property type="match status" value="1"/>
</dbReference>
<dbReference type="FunFam" id="1.10.8.60:FF:000057">
    <property type="entry name" value="AAA family ATPase, CDC48 subfamily"/>
    <property type="match status" value="1"/>
</dbReference>
<dbReference type="InterPro" id="IPR041569">
    <property type="entry name" value="AAA_lid_3"/>
</dbReference>
<feature type="domain" description="CDC48 N-terminal subdomain" evidence="7">
    <location>
        <begin position="7"/>
        <end position="92"/>
    </location>
</feature>
<dbReference type="SUPFAM" id="SSF54585">
    <property type="entry name" value="Cdc48 domain 2-like"/>
    <property type="match status" value="1"/>
</dbReference>
<dbReference type="SMART" id="SM01073">
    <property type="entry name" value="CDC48_N"/>
    <property type="match status" value="1"/>
</dbReference>
<dbReference type="InterPro" id="IPR050168">
    <property type="entry name" value="AAA_ATPase_domain"/>
</dbReference>
<dbReference type="AlphaFoldDB" id="A0A128A5M5"/>
<feature type="domain" description="AAA+ ATPase" evidence="5">
    <location>
        <begin position="210"/>
        <end position="346"/>
    </location>
</feature>
<dbReference type="EMBL" id="LN890280">
    <property type="protein sequence ID" value="CUR52664.1"/>
    <property type="molecule type" value="Genomic_DNA"/>
</dbReference>
<dbReference type="InterPro" id="IPR003960">
    <property type="entry name" value="ATPase_AAA_CS"/>
</dbReference>
<dbReference type="FunFam" id="3.40.50.300:FF:000012">
    <property type="entry name" value="Transitional endoplasmic reticulum ATPase"/>
    <property type="match status" value="1"/>
</dbReference>
<dbReference type="InterPro" id="IPR003959">
    <property type="entry name" value="ATPase_AAA_core"/>
</dbReference>
<dbReference type="PANTHER" id="PTHR23077:SF171">
    <property type="entry name" value="NUCLEAR VALOSIN-CONTAINING PROTEIN-LIKE"/>
    <property type="match status" value="1"/>
</dbReference>
<dbReference type="Gene3D" id="3.10.330.10">
    <property type="match status" value="1"/>
</dbReference>
<dbReference type="InterPro" id="IPR003593">
    <property type="entry name" value="AAA+_ATPase"/>
</dbReference>
<dbReference type="InterPro" id="IPR004201">
    <property type="entry name" value="Cdc48_dom2"/>
</dbReference>
<dbReference type="Gene3D" id="1.10.8.60">
    <property type="match status" value="2"/>
</dbReference>
<evidence type="ECO:0000256" key="3">
    <source>
        <dbReference type="ARBA" id="ARBA00022741"/>
    </source>
</evidence>
<proteinExistence type="inferred from homology"/>
<dbReference type="SUPFAM" id="SSF50692">
    <property type="entry name" value="ADC-like"/>
    <property type="match status" value="1"/>
</dbReference>
<evidence type="ECO:0000313" key="9">
    <source>
        <dbReference type="Proteomes" id="UP000196239"/>
    </source>
</evidence>
<evidence type="ECO:0000256" key="1">
    <source>
        <dbReference type="ARBA" id="ARBA00009833"/>
    </source>
</evidence>
<evidence type="ECO:0000256" key="2">
    <source>
        <dbReference type="ARBA" id="ARBA00022737"/>
    </source>
</evidence>
<evidence type="ECO:0000313" key="8">
    <source>
        <dbReference type="EMBL" id="CUR52664.1"/>
    </source>
</evidence>
<dbReference type="Proteomes" id="UP000196239">
    <property type="component" value="Chromosome 1"/>
</dbReference>
<keyword evidence="9" id="KW-1185">Reference proteome</keyword>
<dbReference type="SUPFAM" id="SSF52540">
    <property type="entry name" value="P-loop containing nucleoside triphosphate hydrolases"/>
    <property type="match status" value="2"/>
</dbReference>
<keyword evidence="2" id="KW-0677">Repeat</keyword>
<dbReference type="GO" id="GO:0016887">
    <property type="term" value="F:ATP hydrolysis activity"/>
    <property type="evidence" value="ECO:0007669"/>
    <property type="project" value="InterPro"/>
</dbReference>
<dbReference type="InterPro" id="IPR029067">
    <property type="entry name" value="CDC48_domain_2-like_sf"/>
</dbReference>
<dbReference type="KEGG" id="ndv:NDEV_1902"/>
<dbReference type="PROSITE" id="PS00674">
    <property type="entry name" value="AAA"/>
    <property type="match status" value="2"/>
</dbReference>
<dbReference type="GO" id="GO:0005737">
    <property type="term" value="C:cytoplasm"/>
    <property type="evidence" value="ECO:0007669"/>
    <property type="project" value="UniProtKB-ARBA"/>
</dbReference>
<dbReference type="CDD" id="cd19511">
    <property type="entry name" value="RecA-like_CDC48_r2-like"/>
    <property type="match status" value="1"/>
</dbReference>
<sequence>MSQNTLSLKVLEAYTRDVGRGVARIDYDSMDSLGASTGDVIEIKGKRRTVAKCLPLYPSDEGKGIIRVDGLVRNNAGIAIGDTVAVRKIKAVAAEKVVVAPLEAIPPIDERYLADALESVPLIKGDNVMVPYFGGRLTFQVIGVTPAADAVLVTQKTVFHIAEKGETLRGVPQVTYEDIGGLTDEIKKVREMIELPLRHPEIFEKLGIEAPKGVLLYGPPGTGKTLLAKAVANESNAHFISISGPEIMSKFYGESEARLREIFKEAKEKSPSIIFIDEIDSIAPKREEVTGEVERRVVSQLLSLMDGLEARGKVIVIAATNRPNAIDPALRRPGRFDREIEIKVPDKKGRKDILLIHTRNMPLSDDVNADKIASISHGYVGADLEYLCKEAAMKCLRRLLPELNLEDEKLPPETLDKLVVNGDDFQNAIREVTPSGMREVFIENPDVSWDEVGGLESVKRELQEAVEWPMKYPTLYSKLGHRMPRGILLHGPSGTGKTLMAKAVATESEANFISVRGPELLSKWVGESERGIREIFRRARQASPCVIFFDEIDSIAPIRGVGGETAVTERVVSQLLTELDGIESLHGVVVLAATNRADMIDTALLRPGRFDKIILVPLPDKEGRKKILEINTKEIPVIRESMVNSIKNPDYVDIDKIAEATDGMSGADVASIANTAVSLVIHEFLDKYPDQKEAEKQATEAKVTMRHFEEAVRKVKTQKELKIGEKVAVPYYR</sequence>
<dbReference type="InterPro" id="IPR009010">
    <property type="entry name" value="Asp_de-COase-like_dom_sf"/>
</dbReference>
<dbReference type="GO" id="GO:0005524">
    <property type="term" value="F:ATP binding"/>
    <property type="evidence" value="ECO:0007669"/>
    <property type="project" value="UniProtKB-KW"/>
</dbReference>
<reference evidence="9" key="1">
    <citation type="submission" date="2015-10" db="EMBL/GenBank/DDBJ databases">
        <authorList>
            <person name="Lehtovirta-Morley L.E."/>
            <person name="Vieille C."/>
        </authorList>
    </citation>
    <scope>NUCLEOTIDE SEQUENCE [LARGE SCALE GENOMIC DNA]</scope>
</reference>
<evidence type="ECO:0000259" key="5">
    <source>
        <dbReference type="SMART" id="SM00382"/>
    </source>
</evidence>
<organism evidence="8 9">
    <name type="scientific">Nitrosotalea devaniterrae</name>
    <dbReference type="NCBI Taxonomy" id="1078905"/>
    <lineage>
        <taxon>Archaea</taxon>
        <taxon>Nitrososphaerota</taxon>
        <taxon>Nitrososphaeria</taxon>
        <taxon>Nitrosotaleales</taxon>
        <taxon>Nitrosotaleaceae</taxon>
        <taxon>Nitrosotalea</taxon>
    </lineage>
</organism>
<dbReference type="Pfam" id="PF02933">
    <property type="entry name" value="CDC48_2"/>
    <property type="match status" value="1"/>
</dbReference>
<evidence type="ECO:0000259" key="6">
    <source>
        <dbReference type="SMART" id="SM01072"/>
    </source>
</evidence>
<feature type="domain" description="CDC48" evidence="6">
    <location>
        <begin position="104"/>
        <end position="167"/>
    </location>
</feature>
<evidence type="ECO:0000256" key="4">
    <source>
        <dbReference type="ARBA" id="ARBA00022840"/>
    </source>
</evidence>
<evidence type="ECO:0000259" key="7">
    <source>
        <dbReference type="SMART" id="SM01073"/>
    </source>
</evidence>
<feature type="domain" description="AAA+ ATPase" evidence="5">
    <location>
        <begin position="483"/>
        <end position="620"/>
    </location>
</feature>
<dbReference type="FunFam" id="3.40.50.300:FF:000018">
    <property type="entry name" value="Cell division control 48"/>
    <property type="match status" value="1"/>
</dbReference>
<gene>
    <name evidence="8" type="ORF">NDEV_1902</name>
</gene>
<dbReference type="Pfam" id="PF02359">
    <property type="entry name" value="CDC48_N"/>
    <property type="match status" value="1"/>
</dbReference>